<keyword evidence="5" id="KW-1185">Reference proteome</keyword>
<feature type="domain" description="GH18" evidence="3">
    <location>
        <begin position="29"/>
        <end position="319"/>
    </location>
</feature>
<dbReference type="InterPro" id="IPR011583">
    <property type="entry name" value="Chitinase_II/V-like_cat"/>
</dbReference>
<dbReference type="Gene3D" id="3.40.5.30">
    <property type="entry name" value="(Trans)glycosidases - domain 2"/>
    <property type="match status" value="1"/>
</dbReference>
<dbReference type="Gene3D" id="3.20.20.80">
    <property type="entry name" value="Glycosidases"/>
    <property type="match status" value="1"/>
</dbReference>
<dbReference type="InterPro" id="IPR050314">
    <property type="entry name" value="Glycosyl_Hydrlase_18"/>
</dbReference>
<evidence type="ECO:0000256" key="1">
    <source>
        <dbReference type="ARBA" id="ARBA00000822"/>
    </source>
</evidence>
<dbReference type="Proteomes" id="UP000199403">
    <property type="component" value="Unassembled WGS sequence"/>
</dbReference>
<dbReference type="PANTHER" id="PTHR11177:SF317">
    <property type="entry name" value="CHITINASE 12-RELATED"/>
    <property type="match status" value="1"/>
</dbReference>
<dbReference type="STRING" id="1416801.SAMN05192553_10475"/>
<evidence type="ECO:0000259" key="3">
    <source>
        <dbReference type="PROSITE" id="PS51910"/>
    </source>
</evidence>
<evidence type="ECO:0000313" key="5">
    <source>
        <dbReference type="Proteomes" id="UP000199403"/>
    </source>
</evidence>
<dbReference type="OrthoDB" id="9775889at2"/>
<dbReference type="GO" id="GO:0008061">
    <property type="term" value="F:chitin binding"/>
    <property type="evidence" value="ECO:0007669"/>
    <property type="project" value="InterPro"/>
</dbReference>
<evidence type="ECO:0000313" key="4">
    <source>
        <dbReference type="EMBL" id="SEJ46148.1"/>
    </source>
</evidence>
<dbReference type="PROSITE" id="PS51257">
    <property type="entry name" value="PROKAR_LIPOPROTEIN"/>
    <property type="match status" value="1"/>
</dbReference>
<dbReference type="InterPro" id="IPR001223">
    <property type="entry name" value="Glyco_hydro18_cat"/>
</dbReference>
<name>A0A1H6YY52_9BACT</name>
<proteinExistence type="predicted"/>
<dbReference type="PROSITE" id="PS51910">
    <property type="entry name" value="GH18_2"/>
    <property type="match status" value="1"/>
</dbReference>
<dbReference type="PANTHER" id="PTHR11177">
    <property type="entry name" value="CHITINASE"/>
    <property type="match status" value="1"/>
</dbReference>
<dbReference type="EMBL" id="FNZH01000004">
    <property type="protein sequence ID" value="SEJ46148.1"/>
    <property type="molecule type" value="Genomic_DNA"/>
</dbReference>
<accession>A0A1H6YY52</accession>
<dbReference type="RefSeq" id="WP_092175130.1">
    <property type="nucleotide sequence ID" value="NZ_FNZH01000004.1"/>
</dbReference>
<dbReference type="EC" id="3.2.1.14" evidence="2"/>
<protein>
    <recommendedName>
        <fullName evidence="2">chitinase</fullName>
        <ecNumber evidence="2">3.2.1.14</ecNumber>
    </recommendedName>
</protein>
<gene>
    <name evidence="4" type="ORF">SAMN05192553_10475</name>
</gene>
<dbReference type="Pfam" id="PF00704">
    <property type="entry name" value="Glyco_hydro_18"/>
    <property type="match status" value="1"/>
</dbReference>
<organism evidence="4 5">
    <name type="scientific">Cyclobacterium xiamenense</name>
    <dbReference type="NCBI Taxonomy" id="1297121"/>
    <lineage>
        <taxon>Bacteria</taxon>
        <taxon>Pseudomonadati</taxon>
        <taxon>Bacteroidota</taxon>
        <taxon>Cytophagia</taxon>
        <taxon>Cytophagales</taxon>
        <taxon>Cyclobacteriaceae</taxon>
        <taxon>Cyclobacterium</taxon>
    </lineage>
</organism>
<dbReference type="SUPFAM" id="SSF51445">
    <property type="entry name" value="(Trans)glycosidases"/>
    <property type="match status" value="1"/>
</dbReference>
<dbReference type="GO" id="GO:0008843">
    <property type="term" value="F:endochitinase activity"/>
    <property type="evidence" value="ECO:0007669"/>
    <property type="project" value="UniProtKB-EC"/>
</dbReference>
<comment type="catalytic activity">
    <reaction evidence="1">
        <text>Random endo-hydrolysis of N-acetyl-beta-D-glucosaminide (1-&gt;4)-beta-linkages in chitin and chitodextrins.</text>
        <dbReference type="EC" id="3.2.1.14"/>
    </reaction>
</comment>
<dbReference type="AlphaFoldDB" id="A0A1H6YY52"/>
<dbReference type="SMART" id="SM00636">
    <property type="entry name" value="Glyco_18"/>
    <property type="match status" value="1"/>
</dbReference>
<reference evidence="5" key="1">
    <citation type="submission" date="2016-10" db="EMBL/GenBank/DDBJ databases">
        <authorList>
            <person name="Varghese N."/>
            <person name="Submissions S."/>
        </authorList>
    </citation>
    <scope>NUCLEOTIDE SEQUENCE [LARGE SCALE GENOMIC DNA]</scope>
    <source>
        <strain evidence="5">IBRC-M 10761</strain>
    </source>
</reference>
<dbReference type="InterPro" id="IPR017853">
    <property type="entry name" value="GH"/>
</dbReference>
<evidence type="ECO:0000256" key="2">
    <source>
        <dbReference type="ARBA" id="ARBA00012729"/>
    </source>
</evidence>
<dbReference type="GO" id="GO:0005975">
    <property type="term" value="P:carbohydrate metabolic process"/>
    <property type="evidence" value="ECO:0007669"/>
    <property type="project" value="InterPro"/>
</dbReference>
<sequence>MIRFLFFLLPFSFACSLGIGDEKDPDPPFRVVGYLFSPSDWKAGLADIDWSLYTDVCLAFIQPDANGHFAPNAVYEEIVTAAHKQGANVFVSIGGGEPPEYLARLMRPENREHWVEQLAQLVRVHGFDGVDVDLENALINEDYAPFVQALSRRLKQDGKRMTAALASWNGDSISDEVLALYDWINLMSYDDTGPWNLEKPGQHAPFEMAVLDIQYYRDQRNVPVEKILLGLPFYGYGFGPGAPTNLRYRQILERYPTAYRQDSLVMPEGGVLYYNSPGLIRKKTRLARELGLGGVMVWHIQADSREEHSLSNAIRDELD</sequence>